<protein>
    <submittedName>
        <fullName evidence="1">Uncharacterized protein</fullName>
    </submittedName>
</protein>
<evidence type="ECO:0000313" key="2">
    <source>
        <dbReference type="Proteomes" id="UP000076023"/>
    </source>
</evidence>
<evidence type="ECO:0000313" key="1">
    <source>
        <dbReference type="EMBL" id="GAT31795.1"/>
    </source>
</evidence>
<accession>A0A146G1U1</accession>
<proteinExistence type="predicted"/>
<name>A0A146G1U1_TERSA</name>
<organism evidence="1 2">
    <name type="scientific">Terrimicrobium sacchariphilum</name>
    <dbReference type="NCBI Taxonomy" id="690879"/>
    <lineage>
        <taxon>Bacteria</taxon>
        <taxon>Pseudomonadati</taxon>
        <taxon>Verrucomicrobiota</taxon>
        <taxon>Terrimicrobiia</taxon>
        <taxon>Terrimicrobiales</taxon>
        <taxon>Terrimicrobiaceae</taxon>
        <taxon>Terrimicrobium</taxon>
    </lineage>
</organism>
<sequence length="94" mass="9820">MALLFVVVGQMAHATTEIFCADDHAVEVQCADSGESGSCPAEHSGCHAHVHLSLALSDADSALYVALTADPLRISDEAALDAPVREIDHPPQLS</sequence>
<dbReference type="AlphaFoldDB" id="A0A146G1U1"/>
<dbReference type="EMBL" id="BDCO01000002">
    <property type="protein sequence ID" value="GAT31795.1"/>
    <property type="molecule type" value="Genomic_DNA"/>
</dbReference>
<dbReference type="InParanoid" id="A0A146G1U1"/>
<dbReference type="Proteomes" id="UP000076023">
    <property type="component" value="Unassembled WGS sequence"/>
</dbReference>
<dbReference type="OrthoDB" id="9886976at2"/>
<dbReference type="STRING" id="690879.TSACC_2189"/>
<dbReference type="RefSeq" id="WP_153811200.1">
    <property type="nucleotide sequence ID" value="NZ_BDCO01000002.1"/>
</dbReference>
<gene>
    <name evidence="1" type="ORF">TSACC_2189</name>
</gene>
<reference evidence="2" key="1">
    <citation type="journal article" date="2017" name="Genome Announc.">
        <title>Draft Genome Sequence of Terrimicrobium sacchariphilum NM-5T, a Facultative Anaerobic Soil Bacterium of the Class Spartobacteria.</title>
        <authorList>
            <person name="Qiu Y.L."/>
            <person name="Tourlousse D.M."/>
            <person name="Matsuura N."/>
            <person name="Ohashi A."/>
            <person name="Sekiguchi Y."/>
        </authorList>
    </citation>
    <scope>NUCLEOTIDE SEQUENCE [LARGE SCALE GENOMIC DNA]</scope>
    <source>
        <strain evidence="2">NM-5</strain>
    </source>
</reference>
<comment type="caution">
    <text evidence="1">The sequence shown here is derived from an EMBL/GenBank/DDBJ whole genome shotgun (WGS) entry which is preliminary data.</text>
</comment>
<keyword evidence="2" id="KW-1185">Reference proteome</keyword>